<gene>
    <name evidence="3" type="ORF">GO495_31770</name>
</gene>
<evidence type="ECO:0000313" key="4">
    <source>
        <dbReference type="Proteomes" id="UP000468388"/>
    </source>
</evidence>
<comment type="caution">
    <text evidence="3">The sequence shown here is derived from an EMBL/GenBank/DDBJ whole genome shotgun (WGS) entry which is preliminary data.</text>
</comment>
<evidence type="ECO:0000256" key="1">
    <source>
        <dbReference type="SAM" id="SignalP"/>
    </source>
</evidence>
<feature type="non-terminal residue" evidence="3">
    <location>
        <position position="977"/>
    </location>
</feature>
<dbReference type="RefSeq" id="WP_157303995.1">
    <property type="nucleotide sequence ID" value="NZ_WRXO01000021.1"/>
</dbReference>
<proteinExistence type="predicted"/>
<keyword evidence="4" id="KW-1185">Reference proteome</keyword>
<sequence>MHKQNNIFHIAKSKVFLLMAMLCMICQSVFSISGDSTTTRFFTIGSISPTSQTVFSGATPATISLVGPDVSGYTYKWMLSTNGTDFYYISGATAISYSPTAVSANQYYQVEMTSTTGGANGYSPVATVTISAHLATGTISPASQTINYNTVPTLLTSSGATGGIGSYAYQWQQSTDNSTFTDISGATTQNYTPVALTANTYFRQKTTCGSETVYSASVLVTVYPQISAGTISPTALTINYSTSPGALSGTVSTGGNGTYTYQWQSSANNSTWASTGVTTQNYTPGALTSLTYYRRMTTSNGATAYTNTSTITVYPQLVSGTITPATQTLNYNTSSSTLTAAAATGGNGTYTYQWQSSPDNSTWTNVSAATSLTYSPGVMTVTKYYRLVSTSNGVSVNSAAATVTVYPQVTTAITPASASINYNTSPGLLTNTRTGGNGTYTYQWQSSPNNSTWTNISGATAQNYTPGNLTDTIYYHVITTSNTVAVTSNSATIIVYPQLVAGTIAPSSGNIVYANSPGLLTGSVPTGGNGTYTYQWQSSTDGTTWNTIGGVTSQSYTPGQLTVNTRFRRAVTSNGVTVYTSPAVFTVYPALQLGNIYPDTLLVNFYGAFSYTSFPATGGNGTYSYQWQQSTNGTTWTNISGETSLSYTPKGTAATAYYRLRVTSLTFTAYTNTLIAIPPLNGGLITINSPTVASGGSVTLSSVQVATGGGCSSYTYQFQSSPDEYTWTNLASQTVSSITKTTWFRRLAVCGMNTVASNSVRVKVVNTSTFTPDTTTGAAAGSQTLIAMPAYPAGLDPNNMNYVRTRIFTKPGITDQVTADAQTGVYDVKQMTIYIDGLGRPVQTVAKQATRDLADIISTNFYDPYDREPRQYLPYTDNLSTGNFRTDAATKQPIFYNTQYGNNESYYYSNTIYESSSLNRVLEITAPGKSWTGQGVGVSQSDRASTLYDSVVIWNIDQDSASFPLQAGYYIPGTLYV</sequence>
<dbReference type="Gene3D" id="2.60.40.2700">
    <property type="match status" value="6"/>
</dbReference>
<feature type="domain" description="DUF6443" evidence="2">
    <location>
        <begin position="815"/>
        <end position="938"/>
    </location>
</feature>
<dbReference type="EMBL" id="WRXO01000021">
    <property type="protein sequence ID" value="MVT45210.1"/>
    <property type="molecule type" value="Genomic_DNA"/>
</dbReference>
<keyword evidence="1" id="KW-0732">Signal</keyword>
<name>A0A6N8JJ13_9BACT</name>
<protein>
    <recommendedName>
        <fullName evidence="2">DUF6443 domain-containing protein</fullName>
    </recommendedName>
</protein>
<evidence type="ECO:0000313" key="3">
    <source>
        <dbReference type="EMBL" id="MVT45210.1"/>
    </source>
</evidence>
<organism evidence="3 4">
    <name type="scientific">Chitinophaga oryziterrae</name>
    <dbReference type="NCBI Taxonomy" id="1031224"/>
    <lineage>
        <taxon>Bacteria</taxon>
        <taxon>Pseudomonadati</taxon>
        <taxon>Bacteroidota</taxon>
        <taxon>Chitinophagia</taxon>
        <taxon>Chitinophagales</taxon>
        <taxon>Chitinophagaceae</taxon>
        <taxon>Chitinophaga</taxon>
    </lineage>
</organism>
<feature type="signal peptide" evidence="1">
    <location>
        <begin position="1"/>
        <end position="31"/>
    </location>
</feature>
<evidence type="ECO:0000259" key="2">
    <source>
        <dbReference type="Pfam" id="PF20041"/>
    </source>
</evidence>
<dbReference type="Proteomes" id="UP000468388">
    <property type="component" value="Unassembled WGS sequence"/>
</dbReference>
<accession>A0A6N8JJ13</accession>
<dbReference type="OrthoDB" id="976756at2"/>
<reference evidence="3 4" key="1">
    <citation type="submission" date="2019-12" db="EMBL/GenBank/DDBJ databases">
        <title>The draft genomic sequence of strain Chitinophaga oryziterrae JCM 16595.</title>
        <authorList>
            <person name="Zhang X."/>
        </authorList>
    </citation>
    <scope>NUCLEOTIDE SEQUENCE [LARGE SCALE GENOMIC DNA]</scope>
    <source>
        <strain evidence="3 4">JCM 16595</strain>
    </source>
</reference>
<feature type="chain" id="PRO_5026971581" description="DUF6443 domain-containing protein" evidence="1">
    <location>
        <begin position="32"/>
        <end position="977"/>
    </location>
</feature>
<dbReference type="Pfam" id="PF20041">
    <property type="entry name" value="DUF6443"/>
    <property type="match status" value="1"/>
</dbReference>
<dbReference type="InterPro" id="IPR045619">
    <property type="entry name" value="DUF6443"/>
</dbReference>
<dbReference type="AlphaFoldDB" id="A0A6N8JJ13"/>